<dbReference type="GO" id="GO:0005737">
    <property type="term" value="C:cytoplasm"/>
    <property type="evidence" value="ECO:0007669"/>
    <property type="project" value="UniProtKB-ARBA"/>
</dbReference>
<feature type="region of interest" description="Disordered" evidence="5">
    <location>
        <begin position="48"/>
        <end position="99"/>
    </location>
</feature>
<dbReference type="SMART" id="SM00967">
    <property type="entry name" value="SpoU_sub_bind"/>
    <property type="match status" value="1"/>
</dbReference>
<keyword evidence="4" id="KW-0808">Transferase</keyword>
<dbReference type="InterPro" id="IPR001537">
    <property type="entry name" value="SpoU_MeTrfase"/>
</dbReference>
<dbReference type="Gene3D" id="3.30.1330.30">
    <property type="match status" value="1"/>
</dbReference>
<dbReference type="OrthoDB" id="270651at2759"/>
<dbReference type="GO" id="GO:0006364">
    <property type="term" value="P:rRNA processing"/>
    <property type="evidence" value="ECO:0007669"/>
    <property type="project" value="UniProtKB-KW"/>
</dbReference>
<name>A0A9Q0XC49_9SAUR</name>
<comment type="caution">
    <text evidence="7">The sequence shown here is derived from an EMBL/GenBank/DDBJ whole genome shotgun (WGS) entry which is preliminary data.</text>
</comment>
<gene>
    <name evidence="7" type="ORF">JRQ81_008087</name>
</gene>
<dbReference type="InterPro" id="IPR051259">
    <property type="entry name" value="rRNA_Methyltransferase"/>
</dbReference>
<dbReference type="Proteomes" id="UP001142489">
    <property type="component" value="Unassembled WGS sequence"/>
</dbReference>
<evidence type="ECO:0000313" key="8">
    <source>
        <dbReference type="Proteomes" id="UP001142489"/>
    </source>
</evidence>
<dbReference type="GO" id="GO:0003723">
    <property type="term" value="F:RNA binding"/>
    <property type="evidence" value="ECO:0007669"/>
    <property type="project" value="InterPro"/>
</dbReference>
<dbReference type="CDD" id="cd18106">
    <property type="entry name" value="SpoU-like_RNMTL1"/>
    <property type="match status" value="1"/>
</dbReference>
<dbReference type="GO" id="GO:0008173">
    <property type="term" value="F:RNA methyltransferase activity"/>
    <property type="evidence" value="ECO:0007669"/>
    <property type="project" value="InterPro"/>
</dbReference>
<dbReference type="SUPFAM" id="SSF55315">
    <property type="entry name" value="L30e-like"/>
    <property type="match status" value="1"/>
</dbReference>
<accession>A0A9Q0XC49</accession>
<evidence type="ECO:0000313" key="7">
    <source>
        <dbReference type="EMBL" id="KAJ7308819.1"/>
    </source>
</evidence>
<dbReference type="Gene3D" id="3.40.1280.10">
    <property type="match status" value="1"/>
</dbReference>
<evidence type="ECO:0000256" key="4">
    <source>
        <dbReference type="ARBA" id="ARBA00022679"/>
    </source>
</evidence>
<dbReference type="PANTHER" id="PTHR43191">
    <property type="entry name" value="RRNA METHYLTRANSFERASE 3"/>
    <property type="match status" value="1"/>
</dbReference>
<dbReference type="InterPro" id="IPR013123">
    <property type="entry name" value="SpoU_subst-bd"/>
</dbReference>
<dbReference type="InterPro" id="IPR029026">
    <property type="entry name" value="tRNA_m1G_MTases_N"/>
</dbReference>
<dbReference type="PANTHER" id="PTHR43191:SF2">
    <property type="entry name" value="RRNA METHYLTRANSFERASE 3, MITOCHONDRIAL"/>
    <property type="match status" value="1"/>
</dbReference>
<feature type="domain" description="RNA 2-O ribose methyltransferase substrate binding" evidence="6">
    <location>
        <begin position="129"/>
        <end position="200"/>
    </location>
</feature>
<dbReference type="InterPro" id="IPR029028">
    <property type="entry name" value="Alpha/beta_knot_MTases"/>
</dbReference>
<dbReference type="AlphaFoldDB" id="A0A9Q0XC49"/>
<evidence type="ECO:0000259" key="6">
    <source>
        <dbReference type="SMART" id="SM00967"/>
    </source>
</evidence>
<feature type="compositionally biased region" description="Acidic residues" evidence="5">
    <location>
        <begin position="332"/>
        <end position="350"/>
    </location>
</feature>
<dbReference type="Pfam" id="PF22435">
    <property type="entry name" value="MRM3-like_sub_bind"/>
    <property type="match status" value="1"/>
</dbReference>
<dbReference type="GO" id="GO:0032259">
    <property type="term" value="P:methylation"/>
    <property type="evidence" value="ECO:0007669"/>
    <property type="project" value="UniProtKB-KW"/>
</dbReference>
<feature type="compositionally biased region" description="Basic and acidic residues" evidence="5">
    <location>
        <begin position="78"/>
        <end position="99"/>
    </location>
</feature>
<keyword evidence="3" id="KW-0489">Methyltransferase</keyword>
<organism evidence="7 8">
    <name type="scientific">Phrynocephalus forsythii</name>
    <dbReference type="NCBI Taxonomy" id="171643"/>
    <lineage>
        <taxon>Eukaryota</taxon>
        <taxon>Metazoa</taxon>
        <taxon>Chordata</taxon>
        <taxon>Craniata</taxon>
        <taxon>Vertebrata</taxon>
        <taxon>Euteleostomi</taxon>
        <taxon>Lepidosauria</taxon>
        <taxon>Squamata</taxon>
        <taxon>Bifurcata</taxon>
        <taxon>Unidentata</taxon>
        <taxon>Episquamata</taxon>
        <taxon>Toxicofera</taxon>
        <taxon>Iguania</taxon>
        <taxon>Acrodonta</taxon>
        <taxon>Agamidae</taxon>
        <taxon>Agaminae</taxon>
        <taxon>Phrynocephalus</taxon>
    </lineage>
</organism>
<evidence type="ECO:0000256" key="3">
    <source>
        <dbReference type="ARBA" id="ARBA00022603"/>
    </source>
</evidence>
<comment type="similarity">
    <text evidence="1">Belongs to the class IV-like SAM-binding methyltransferase superfamily. RNA methyltransferase TrmH family.</text>
</comment>
<dbReference type="Pfam" id="PF00588">
    <property type="entry name" value="SpoU_methylase"/>
    <property type="match status" value="1"/>
</dbReference>
<evidence type="ECO:0000256" key="5">
    <source>
        <dbReference type="SAM" id="MobiDB-lite"/>
    </source>
</evidence>
<feature type="region of interest" description="Disordered" evidence="5">
    <location>
        <begin position="330"/>
        <end position="352"/>
    </location>
</feature>
<keyword evidence="2" id="KW-0698">rRNA processing</keyword>
<dbReference type="EMBL" id="JAPFRF010000017">
    <property type="protein sequence ID" value="KAJ7308819.1"/>
    <property type="molecule type" value="Genomic_DNA"/>
</dbReference>
<feature type="region of interest" description="Disordered" evidence="5">
    <location>
        <begin position="296"/>
        <end position="318"/>
    </location>
</feature>
<proteinExistence type="inferred from homology"/>
<keyword evidence="8" id="KW-1185">Reference proteome</keyword>
<evidence type="ECO:0000256" key="2">
    <source>
        <dbReference type="ARBA" id="ARBA00022552"/>
    </source>
</evidence>
<sequence>MAALGRPLPLPLLLRRPLPWIPLWWVPCRRRGPRGLRRSPVRLLPSLAQQREEERRRRRPKGLSGAPKKKKEEEEEEGGGKEGKEAPPTRRERPPELRYERACAGDKRLSKLVTIAKSRAFREKHGKILLEGKRLIADALDAGAIPQTLFFSMMDQLKKLPADKLKRAKLIMVKYESLKAWSDVVTPQGLIGIFSKPDHSKMIYPEVEKHHQLPLSLICENIRDPGNLGTILRSAAGAGCSRVLLVKGCVDAWDPKVLRGGMGAHFHIPIISDLEWRAVPNYLLPDTRVYVADSSLPTPEAEEKPLTSPEKASSHGWVSGPYNMKARLSESDLGDVSEEEEEEEEEEGSDLEVQHYYEPWMDCDVAMVIGGETYGVSGKARELADRSGGRQLLIPTVPHVNSLNSAMAASILLFEAKRQLRMMENPLLRINPVPQLQLPRSQKTPFKRNKEARFTTLKDQERGGCSLCWFSA</sequence>
<protein>
    <recommendedName>
        <fullName evidence="6">RNA 2-O ribose methyltransferase substrate binding domain-containing protein</fullName>
    </recommendedName>
</protein>
<dbReference type="SUPFAM" id="SSF75217">
    <property type="entry name" value="alpha/beta knot"/>
    <property type="match status" value="1"/>
</dbReference>
<evidence type="ECO:0000256" key="1">
    <source>
        <dbReference type="ARBA" id="ARBA00007228"/>
    </source>
</evidence>
<dbReference type="InterPro" id="IPR053888">
    <property type="entry name" value="MRM3-like_sub_bind"/>
</dbReference>
<dbReference type="InterPro" id="IPR029064">
    <property type="entry name" value="Ribosomal_eL30-like_sf"/>
</dbReference>
<reference evidence="7" key="1">
    <citation type="journal article" date="2023" name="DNA Res.">
        <title>Chromosome-level genome assembly of Phrynocephalus forsythii using third-generation DNA sequencing and Hi-C analysis.</title>
        <authorList>
            <person name="Qi Y."/>
            <person name="Zhao W."/>
            <person name="Zhao Y."/>
            <person name="Niu C."/>
            <person name="Cao S."/>
            <person name="Zhang Y."/>
        </authorList>
    </citation>
    <scope>NUCLEOTIDE SEQUENCE</scope>
    <source>
        <tissue evidence="7">Muscle</tissue>
    </source>
</reference>